<dbReference type="EMBL" id="JADBJN010000004">
    <property type="protein sequence ID" value="KAG5669195.1"/>
    <property type="molecule type" value="Genomic_DNA"/>
</dbReference>
<keyword evidence="2" id="KW-1185">Reference proteome</keyword>
<gene>
    <name evidence="1" type="ORF">PVAND_017088</name>
</gene>
<protein>
    <submittedName>
        <fullName evidence="1">Uncharacterized protein</fullName>
    </submittedName>
</protein>
<name>A0A9J6BI42_POLVA</name>
<comment type="caution">
    <text evidence="1">The sequence shown here is derived from an EMBL/GenBank/DDBJ whole genome shotgun (WGS) entry which is preliminary data.</text>
</comment>
<reference evidence="1" key="1">
    <citation type="submission" date="2021-03" db="EMBL/GenBank/DDBJ databases">
        <title>Chromosome level genome of the anhydrobiotic midge Polypedilum vanderplanki.</title>
        <authorList>
            <person name="Yoshida Y."/>
            <person name="Kikawada T."/>
            <person name="Gusev O."/>
        </authorList>
    </citation>
    <scope>NUCLEOTIDE SEQUENCE</scope>
    <source>
        <strain evidence="1">NIAS01</strain>
        <tissue evidence="1">Whole body or cell culture</tissue>
    </source>
</reference>
<evidence type="ECO:0000313" key="1">
    <source>
        <dbReference type="EMBL" id="KAG5669195.1"/>
    </source>
</evidence>
<accession>A0A9J6BI42</accession>
<evidence type="ECO:0000313" key="2">
    <source>
        <dbReference type="Proteomes" id="UP001107558"/>
    </source>
</evidence>
<sequence>METFEEKSNCTTFSSKPFNLNFSLPSKSFRETLYTKTSDESFIEMEENCNKEIEIENLISESEIPDLNDTLDEINFILEIGNKLKAREESLKENSKSLNKDSAISSTVGESLLENESEIHHESLTNTICDSAMEITEEIETIEIEDDSVIEIDD</sequence>
<dbReference type="Proteomes" id="UP001107558">
    <property type="component" value="Chromosome 4"/>
</dbReference>
<proteinExistence type="predicted"/>
<dbReference type="AlphaFoldDB" id="A0A9J6BI42"/>
<organism evidence="1 2">
    <name type="scientific">Polypedilum vanderplanki</name>
    <name type="common">Sleeping chironomid midge</name>
    <dbReference type="NCBI Taxonomy" id="319348"/>
    <lineage>
        <taxon>Eukaryota</taxon>
        <taxon>Metazoa</taxon>
        <taxon>Ecdysozoa</taxon>
        <taxon>Arthropoda</taxon>
        <taxon>Hexapoda</taxon>
        <taxon>Insecta</taxon>
        <taxon>Pterygota</taxon>
        <taxon>Neoptera</taxon>
        <taxon>Endopterygota</taxon>
        <taxon>Diptera</taxon>
        <taxon>Nematocera</taxon>
        <taxon>Chironomoidea</taxon>
        <taxon>Chironomidae</taxon>
        <taxon>Chironominae</taxon>
        <taxon>Polypedilum</taxon>
        <taxon>Polypedilum</taxon>
    </lineage>
</organism>